<comment type="caution">
    <text evidence="1">The sequence shown here is derived from an EMBL/GenBank/DDBJ whole genome shotgun (WGS) entry which is preliminary data.</text>
</comment>
<dbReference type="Proteomes" id="UP001054945">
    <property type="component" value="Unassembled WGS sequence"/>
</dbReference>
<sequence length="91" mass="10268">MLSELILRKSCLHLCSIFRDIRVSHPDPELCLWEHRHQKCGATLCPETRTPLGDRQQLAAKMKSVRGYSSSALSCDSSVLMSIQEWIIASP</sequence>
<keyword evidence="2" id="KW-1185">Reference proteome</keyword>
<reference evidence="1 2" key="1">
    <citation type="submission" date="2021-06" db="EMBL/GenBank/DDBJ databases">
        <title>Caerostris extrusa draft genome.</title>
        <authorList>
            <person name="Kono N."/>
            <person name="Arakawa K."/>
        </authorList>
    </citation>
    <scope>NUCLEOTIDE SEQUENCE [LARGE SCALE GENOMIC DNA]</scope>
</reference>
<evidence type="ECO:0000313" key="1">
    <source>
        <dbReference type="EMBL" id="GIY06392.1"/>
    </source>
</evidence>
<gene>
    <name evidence="1" type="ORF">CEXT_73791</name>
</gene>
<name>A0AAV4QDT6_CAEEX</name>
<evidence type="ECO:0000313" key="2">
    <source>
        <dbReference type="Proteomes" id="UP001054945"/>
    </source>
</evidence>
<dbReference type="EMBL" id="BPLR01005953">
    <property type="protein sequence ID" value="GIY06392.1"/>
    <property type="molecule type" value="Genomic_DNA"/>
</dbReference>
<dbReference type="AlphaFoldDB" id="A0AAV4QDT6"/>
<organism evidence="1 2">
    <name type="scientific">Caerostris extrusa</name>
    <name type="common">Bark spider</name>
    <name type="synonym">Caerostris bankana</name>
    <dbReference type="NCBI Taxonomy" id="172846"/>
    <lineage>
        <taxon>Eukaryota</taxon>
        <taxon>Metazoa</taxon>
        <taxon>Ecdysozoa</taxon>
        <taxon>Arthropoda</taxon>
        <taxon>Chelicerata</taxon>
        <taxon>Arachnida</taxon>
        <taxon>Araneae</taxon>
        <taxon>Araneomorphae</taxon>
        <taxon>Entelegynae</taxon>
        <taxon>Araneoidea</taxon>
        <taxon>Araneidae</taxon>
        <taxon>Caerostris</taxon>
    </lineage>
</organism>
<proteinExistence type="predicted"/>
<accession>A0AAV4QDT6</accession>
<protein>
    <submittedName>
        <fullName evidence="1">Uncharacterized protein</fullName>
    </submittedName>
</protein>